<dbReference type="GO" id="GO:0019905">
    <property type="term" value="F:syntaxin binding"/>
    <property type="evidence" value="ECO:0007669"/>
    <property type="project" value="TreeGrafter"/>
</dbReference>
<evidence type="ECO:0000256" key="7">
    <source>
        <dbReference type="ARBA" id="ARBA00023054"/>
    </source>
</evidence>
<name>M5G9R2_DACPD</name>
<feature type="region of interest" description="Disordered" evidence="8">
    <location>
        <begin position="1002"/>
        <end position="1022"/>
    </location>
</feature>
<dbReference type="RefSeq" id="XP_040632443.1">
    <property type="nucleotide sequence ID" value="XM_040767866.1"/>
</dbReference>
<dbReference type="AlphaFoldDB" id="M5G9R2"/>
<evidence type="ECO:0000256" key="5">
    <source>
        <dbReference type="ARBA" id="ARBA00022927"/>
    </source>
</evidence>
<dbReference type="GO" id="GO:0015031">
    <property type="term" value="P:protein transport"/>
    <property type="evidence" value="ECO:0007669"/>
    <property type="project" value="UniProtKB-KW"/>
</dbReference>
<evidence type="ECO:0000256" key="8">
    <source>
        <dbReference type="SAM" id="MobiDB-lite"/>
    </source>
</evidence>
<dbReference type="GO" id="GO:0006896">
    <property type="term" value="P:Golgi to vacuole transport"/>
    <property type="evidence" value="ECO:0007669"/>
    <property type="project" value="TreeGrafter"/>
</dbReference>
<accession>M5G9R2</accession>
<dbReference type="OrthoDB" id="10259024at2759"/>
<dbReference type="Pfam" id="PF07928">
    <property type="entry name" value="Vps54"/>
    <property type="match status" value="1"/>
</dbReference>
<organism evidence="11 12">
    <name type="scientific">Dacryopinax primogenitus (strain DJM 731)</name>
    <name type="common">Brown rot fungus</name>
    <dbReference type="NCBI Taxonomy" id="1858805"/>
    <lineage>
        <taxon>Eukaryota</taxon>
        <taxon>Fungi</taxon>
        <taxon>Dikarya</taxon>
        <taxon>Basidiomycota</taxon>
        <taxon>Agaricomycotina</taxon>
        <taxon>Dacrymycetes</taxon>
        <taxon>Dacrymycetales</taxon>
        <taxon>Dacrymycetaceae</taxon>
        <taxon>Dacryopinax</taxon>
    </lineage>
</organism>
<feature type="region of interest" description="Disordered" evidence="8">
    <location>
        <begin position="1038"/>
        <end position="1201"/>
    </location>
</feature>
<keyword evidence="12" id="KW-1185">Reference proteome</keyword>
<evidence type="ECO:0000256" key="1">
    <source>
        <dbReference type="ARBA" id="ARBA00004601"/>
    </source>
</evidence>
<dbReference type="OMA" id="QKQAVML"/>
<feature type="domain" description="Vacuolar protein sorting-associated protein 54 N-terminal" evidence="10">
    <location>
        <begin position="200"/>
        <end position="360"/>
    </location>
</feature>
<feature type="region of interest" description="Disordered" evidence="8">
    <location>
        <begin position="1"/>
        <end position="43"/>
    </location>
</feature>
<dbReference type="PANTHER" id="PTHR12965">
    <property type="entry name" value="VACUOLAR PROTEIN SORTING 54"/>
    <property type="match status" value="1"/>
</dbReference>
<dbReference type="GO" id="GO:0000938">
    <property type="term" value="C:GARP complex"/>
    <property type="evidence" value="ECO:0007669"/>
    <property type="project" value="InterPro"/>
</dbReference>
<evidence type="ECO:0000259" key="9">
    <source>
        <dbReference type="Pfam" id="PF07928"/>
    </source>
</evidence>
<feature type="compositionally biased region" description="Low complexity" evidence="8">
    <location>
        <begin position="178"/>
        <end position="191"/>
    </location>
</feature>
<proteinExistence type="inferred from homology"/>
<dbReference type="HOGENOM" id="CLU_003094_2_0_1"/>
<dbReference type="GO" id="GO:0005829">
    <property type="term" value="C:cytosol"/>
    <property type="evidence" value="ECO:0007669"/>
    <property type="project" value="GOC"/>
</dbReference>
<keyword evidence="6" id="KW-0333">Golgi apparatus</keyword>
<evidence type="ECO:0000313" key="11">
    <source>
        <dbReference type="EMBL" id="EJU05549.1"/>
    </source>
</evidence>
<gene>
    <name evidence="11" type="ORF">DACRYDRAFT_104034</name>
</gene>
<evidence type="ECO:0000256" key="4">
    <source>
        <dbReference type="ARBA" id="ARBA00022448"/>
    </source>
</evidence>
<dbReference type="GeneID" id="63682928"/>
<sequence length="1236" mass="135108">MASRPPDMGDSPGETRPSSPAESDDETFSRLEQDPTMTVRNQAPYRFNWAKAGRTSMSEATESRVDLNEGHVGLGTLMQAMGSTLNLSAFPAEWSSSRTGFNAISTVLNNPHHKPAPLRPSRVPLPSVPPADLPRVRRKDFDAYLKSVSPEWAKFEKTLRERRVNPSSSGHITPMGFGTSSPGPSSSTSSLPPLSLVPPVYFDPEFNIGNPRTFAAVTEQENEMSRSVVLGEEDIAMSTAAQEKLSQYMDVVEQHLVQEIAQRSTSFFAALTNLQDLQTEGQQCLTRISKLRAELKEVDDKQAIKGLEAVRLQVKRDNIGQVMAAVKSIREVGETVGMAKHLIGGGEYFEALGLIEDVEESLAPAPWRVPETPFPFTPLPNGSTDMSTPVSPITPVTPKLRIPKQRSPAFDLAALKALSSLPEHLRELSFAISNSLETDLVGVLRADLSTRIRLSAPEDVASENDPVFSIQEATELRDRLIPMLQGLLRVKGVALAMKSYREAALAEVKTTVKMHLPSSDGEEDDPSGKPQAPKPLAERNAALAKELRELPLQDYLDLSKRLYDSLIRCIKAANLHTELVWSIIQPMLPPTGQTNSNTKIPTLSDLGVDHLLSDLSDIVVAVAEATNSRVSRIVALRQEQHSALDLKDFMPVFNVSWDFVIKCETLSQRMIPSLRGTMISQSKAFLLSFHASRLTQSATLVENEQWVQVEVSAASQHIVQIIVDCAISDPPELTQAAGATTNGTISGKPTKHIRVEDNAYYVVSATLDVLKLVLDYLRVMIAMSMLTPDVMYRIIEFLKAFNSRTCQVVLGAGAMRSAGLKNITAKHLALASQSLSIIISLISYVREAFRRHLSPTQAVMLTEFDKLKRDYQEHQNEIHAKLVAIMGDRLAIHVKSLLDMQLDAPKNDHGASPYMEMIVKETVTLHKVLSRYLSAAVVEYVMEQVLGTTNTRLGEEYGKIELPSKDAKARLLQDARYFGDKLGSLRGVNMPSPGMLEHVLTERSAAGETPSSPPPIMPRKSPFVGRRAFSALLHRATVEKKDDASPSNSPLPEKHVDGRRDEAMSPVPEKEGPAAMGSVVADSEDVTPAADDRVVDLQSPAPSGRDRTMPSSSHVDHVAENGQPTEHQETLPENGELENVSKSAALPETPEVPPDVADKRLNKEIPPLPQNSQDDADHEAPENSLSGLPPLPLSPTDEAQNPLLTDGVADVVRSLDTVAETMPSSEPPREEVIAAG</sequence>
<keyword evidence="4" id="KW-0813">Transport</keyword>
<evidence type="ECO:0000256" key="6">
    <source>
        <dbReference type="ARBA" id="ARBA00023034"/>
    </source>
</evidence>
<comment type="similarity">
    <text evidence="2">Belongs to the VPS54 family.</text>
</comment>
<keyword evidence="5" id="KW-0653">Protein transport</keyword>
<feature type="region of interest" description="Disordered" evidence="8">
    <location>
        <begin position="163"/>
        <end position="191"/>
    </location>
</feature>
<dbReference type="GO" id="GO:0042147">
    <property type="term" value="P:retrograde transport, endosome to Golgi"/>
    <property type="evidence" value="ECO:0007669"/>
    <property type="project" value="InterPro"/>
</dbReference>
<reference evidence="11 12" key="1">
    <citation type="journal article" date="2012" name="Science">
        <title>The Paleozoic origin of enzymatic lignin decomposition reconstructed from 31 fungal genomes.</title>
        <authorList>
            <person name="Floudas D."/>
            <person name="Binder M."/>
            <person name="Riley R."/>
            <person name="Barry K."/>
            <person name="Blanchette R.A."/>
            <person name="Henrissat B."/>
            <person name="Martinez A.T."/>
            <person name="Otillar R."/>
            <person name="Spatafora J.W."/>
            <person name="Yadav J.S."/>
            <person name="Aerts A."/>
            <person name="Benoit I."/>
            <person name="Boyd A."/>
            <person name="Carlson A."/>
            <person name="Copeland A."/>
            <person name="Coutinho P.M."/>
            <person name="de Vries R.P."/>
            <person name="Ferreira P."/>
            <person name="Findley K."/>
            <person name="Foster B."/>
            <person name="Gaskell J."/>
            <person name="Glotzer D."/>
            <person name="Gorecki P."/>
            <person name="Heitman J."/>
            <person name="Hesse C."/>
            <person name="Hori C."/>
            <person name="Igarashi K."/>
            <person name="Jurgens J.A."/>
            <person name="Kallen N."/>
            <person name="Kersten P."/>
            <person name="Kohler A."/>
            <person name="Kuees U."/>
            <person name="Kumar T.K.A."/>
            <person name="Kuo A."/>
            <person name="LaButti K."/>
            <person name="Larrondo L.F."/>
            <person name="Lindquist E."/>
            <person name="Ling A."/>
            <person name="Lombard V."/>
            <person name="Lucas S."/>
            <person name="Lundell T."/>
            <person name="Martin R."/>
            <person name="McLaughlin D.J."/>
            <person name="Morgenstern I."/>
            <person name="Morin E."/>
            <person name="Murat C."/>
            <person name="Nagy L.G."/>
            <person name="Nolan M."/>
            <person name="Ohm R.A."/>
            <person name="Patyshakuliyeva A."/>
            <person name="Rokas A."/>
            <person name="Ruiz-Duenas F.J."/>
            <person name="Sabat G."/>
            <person name="Salamov A."/>
            <person name="Samejima M."/>
            <person name="Schmutz J."/>
            <person name="Slot J.C."/>
            <person name="St John F."/>
            <person name="Stenlid J."/>
            <person name="Sun H."/>
            <person name="Sun S."/>
            <person name="Syed K."/>
            <person name="Tsang A."/>
            <person name="Wiebenga A."/>
            <person name="Young D."/>
            <person name="Pisabarro A."/>
            <person name="Eastwood D.C."/>
            <person name="Martin F."/>
            <person name="Cullen D."/>
            <person name="Grigoriev I.V."/>
            <person name="Hibbett D.S."/>
        </authorList>
    </citation>
    <scope>NUCLEOTIDE SEQUENCE [LARGE SCALE GENOMIC DNA]</scope>
    <source>
        <strain evidence="11 12">DJM-731 SS1</strain>
    </source>
</reference>
<dbReference type="Pfam" id="PF10475">
    <property type="entry name" value="Vps54_N"/>
    <property type="match status" value="1"/>
</dbReference>
<dbReference type="InterPro" id="IPR039745">
    <property type="entry name" value="Vps54"/>
</dbReference>
<evidence type="ECO:0000313" key="12">
    <source>
        <dbReference type="Proteomes" id="UP000030653"/>
    </source>
</evidence>
<evidence type="ECO:0000256" key="3">
    <source>
        <dbReference type="ARBA" id="ARBA00017665"/>
    </source>
</evidence>
<feature type="domain" description="Vacuolar protein sorting-associated protein 54 C-terminal" evidence="9">
    <location>
        <begin position="758"/>
        <end position="889"/>
    </location>
</feature>
<dbReference type="PANTHER" id="PTHR12965:SF0">
    <property type="entry name" value="VACUOLAR PROTEIN SORTING-ASSOCIATED PROTEIN 54"/>
    <property type="match status" value="1"/>
</dbReference>
<feature type="compositionally biased region" description="Basic and acidic residues" evidence="8">
    <location>
        <begin position="1052"/>
        <end position="1072"/>
    </location>
</feature>
<dbReference type="InterPro" id="IPR019515">
    <property type="entry name" value="VPS54_N"/>
</dbReference>
<keyword evidence="7" id="KW-0175">Coiled coil</keyword>
<protein>
    <recommendedName>
        <fullName evidence="3">Vacuolar protein sorting-associated protein 54</fullName>
    </recommendedName>
</protein>
<comment type="subcellular location">
    <subcellularLocation>
        <location evidence="1">Golgi apparatus</location>
        <location evidence="1">trans-Golgi network</location>
    </subcellularLocation>
</comment>
<dbReference type="Proteomes" id="UP000030653">
    <property type="component" value="Unassembled WGS sequence"/>
</dbReference>
<dbReference type="Gene3D" id="6.10.250.860">
    <property type="match status" value="1"/>
</dbReference>
<evidence type="ECO:0000259" key="10">
    <source>
        <dbReference type="Pfam" id="PF10475"/>
    </source>
</evidence>
<dbReference type="STRING" id="1858805.M5G9R2"/>
<feature type="compositionally biased region" description="Basic and acidic residues" evidence="8">
    <location>
        <begin position="1104"/>
        <end position="1119"/>
    </location>
</feature>
<evidence type="ECO:0000256" key="2">
    <source>
        <dbReference type="ARBA" id="ARBA00009150"/>
    </source>
</evidence>
<dbReference type="EMBL" id="JH795856">
    <property type="protein sequence ID" value="EJU05549.1"/>
    <property type="molecule type" value="Genomic_DNA"/>
</dbReference>
<dbReference type="InterPro" id="IPR012501">
    <property type="entry name" value="Vps54_C"/>
</dbReference>